<dbReference type="AlphaFoldDB" id="A0A7H9CIZ7"/>
<proteinExistence type="predicted"/>
<sequence length="143" mass="16042">MGDDFVASKEFVSLMQRHVRECFELILSKNESFDVLVNMNFVRFNPPLPEHLKLTNEVALFALSGYGLSSAKLINESLIFETSFGEENFCSSVSIDFSGVLRISIDKTTLLVNLSLPPAKTSDEVQKSADIFKSNPKNKEIFK</sequence>
<evidence type="ECO:0000313" key="2">
    <source>
        <dbReference type="Proteomes" id="UP000509414"/>
    </source>
</evidence>
<keyword evidence="2" id="KW-1185">Reference proteome</keyword>
<organism evidence="1 2">
    <name type="scientific">Candidatus Campylobacter infans</name>
    <dbReference type="NCBI Taxonomy" id="2561898"/>
    <lineage>
        <taxon>Bacteria</taxon>
        <taxon>Pseudomonadati</taxon>
        <taxon>Campylobacterota</taxon>
        <taxon>Epsilonproteobacteria</taxon>
        <taxon>Campylobacterales</taxon>
        <taxon>Campylobacteraceae</taxon>
        <taxon>Campylobacter</taxon>
    </lineage>
</organism>
<evidence type="ECO:0000313" key="1">
    <source>
        <dbReference type="EMBL" id="QLI05641.1"/>
    </source>
</evidence>
<dbReference type="RefSeq" id="WP_179974836.1">
    <property type="nucleotide sequence ID" value="NZ_CP049075.1"/>
</dbReference>
<dbReference type="KEGG" id="cinf:CINF_1151"/>
<name>A0A7H9CIZ7_9BACT</name>
<reference evidence="1 2" key="1">
    <citation type="submission" date="2020-02" db="EMBL/GenBank/DDBJ databases">
        <title>Complete genome sequence of the novel Campylobacter species Candidatus Campylobacter infans.</title>
        <authorList>
            <person name="Duim B."/>
            <person name="Zomer A."/>
            <person name="van der Graaf L."/>
            <person name="Wagenaar J."/>
        </authorList>
    </citation>
    <scope>NUCLEOTIDE SEQUENCE [LARGE SCALE GENOMIC DNA]</scope>
    <source>
        <strain evidence="1 2">19S00001</strain>
    </source>
</reference>
<gene>
    <name evidence="1" type="ORF">CINF_1151</name>
</gene>
<protein>
    <submittedName>
        <fullName evidence="1">Uncharacterized protein</fullName>
    </submittedName>
</protein>
<accession>A0A7H9CIZ7</accession>
<dbReference type="EMBL" id="CP049075">
    <property type="protein sequence ID" value="QLI05641.1"/>
    <property type="molecule type" value="Genomic_DNA"/>
</dbReference>
<dbReference type="Proteomes" id="UP000509414">
    <property type="component" value="Chromosome"/>
</dbReference>